<dbReference type="Proteomes" id="UP000663193">
    <property type="component" value="Chromosome 13"/>
</dbReference>
<dbReference type="KEGG" id="pno:SNOG_05070"/>
<gene>
    <name evidence="1" type="ORF">JI435_050700</name>
</gene>
<dbReference type="OrthoDB" id="10254945at2759"/>
<reference evidence="2" key="1">
    <citation type="journal article" date="2021" name="BMC Genomics">
        <title>Chromosome-level genome assembly and manually-curated proteome of model necrotroph Parastagonospora nodorum Sn15 reveals a genome-wide trove of candidate effector homologs, and redundancy of virulence-related functions within an accessory chromosome.</title>
        <authorList>
            <person name="Bertazzoni S."/>
            <person name="Jones D.A.B."/>
            <person name="Phan H.T."/>
            <person name="Tan K.-C."/>
            <person name="Hane J.K."/>
        </authorList>
    </citation>
    <scope>NUCLEOTIDE SEQUENCE [LARGE SCALE GENOMIC DNA]</scope>
    <source>
        <strain evidence="2">SN15 / ATCC MYA-4574 / FGSC 10173)</strain>
    </source>
</reference>
<accession>A0A7U2FBC5</accession>
<evidence type="ECO:0000313" key="1">
    <source>
        <dbReference type="EMBL" id="QRD02097.1"/>
    </source>
</evidence>
<organism evidence="1 2">
    <name type="scientific">Phaeosphaeria nodorum (strain SN15 / ATCC MYA-4574 / FGSC 10173)</name>
    <name type="common">Glume blotch fungus</name>
    <name type="synonym">Parastagonospora nodorum</name>
    <dbReference type="NCBI Taxonomy" id="321614"/>
    <lineage>
        <taxon>Eukaryota</taxon>
        <taxon>Fungi</taxon>
        <taxon>Dikarya</taxon>
        <taxon>Ascomycota</taxon>
        <taxon>Pezizomycotina</taxon>
        <taxon>Dothideomycetes</taxon>
        <taxon>Pleosporomycetidae</taxon>
        <taxon>Pleosporales</taxon>
        <taxon>Pleosporineae</taxon>
        <taxon>Phaeosphaeriaceae</taxon>
        <taxon>Parastagonospora</taxon>
    </lineage>
</organism>
<proteinExistence type="predicted"/>
<dbReference type="AlphaFoldDB" id="A0A7U2FBC5"/>
<dbReference type="RefSeq" id="XP_001795481.1">
    <property type="nucleotide sequence ID" value="XM_001795429.1"/>
</dbReference>
<dbReference type="VEuPathDB" id="FungiDB:JI435_050700"/>
<evidence type="ECO:0000313" key="2">
    <source>
        <dbReference type="Proteomes" id="UP000663193"/>
    </source>
</evidence>
<keyword evidence="2" id="KW-1185">Reference proteome</keyword>
<sequence length="159" mass="18463">MAENGANRYLHKALNEFDHHIQASGAHDSQATYRNPNLQNQILFMFKDRWASGPGQHTRNIYPFTKNAFKLASRLLTERFPLMWFSHLTFGGRRRGRSGTYIVPTPYSISPEAMTKVRQNIQHVGEVITFMFEPPGHRNGDGFGVTCRHKEHQQFYREI</sequence>
<dbReference type="EMBL" id="CP069035">
    <property type="protein sequence ID" value="QRD02097.1"/>
    <property type="molecule type" value="Genomic_DNA"/>
</dbReference>
<name>A0A7U2FBC5_PHANO</name>
<protein>
    <submittedName>
        <fullName evidence="1">Uncharacterized protein</fullName>
    </submittedName>
</protein>